<dbReference type="KEGG" id="kbs:EPA93_25705"/>
<dbReference type="Gene3D" id="2.60.40.10">
    <property type="entry name" value="Immunoglobulins"/>
    <property type="match status" value="1"/>
</dbReference>
<feature type="region of interest" description="Disordered" evidence="1">
    <location>
        <begin position="241"/>
        <end position="278"/>
    </location>
</feature>
<sequence length="311" mass="31705">MFKRYAAYFFILFCCVAGSILFIAPAPVARAAQDAQVLITSPLINNVAVGHPGTKIQIKGTNFADDGDARLYTTPNPEKCSSGSGLSSSLKPLDTNPDVQITNGEFQVDTTWPTNAATPSTPYYICVVGPGDGNGHKAVSMNTFTVAQPVSLNVSPSTAAPGDQVTITGANWLPPQQVNVTVGNGTNAAITQSVNSDNNGNFSMTITIPAGLQAQTYTVQASAANEQGTQASQNITIGQSTATPTAAASPTVAASPTPNMADATATATASSNSSASSSGGPSSLLLFVLGGAGVLLVIIGLILFVVYSRSR</sequence>
<proteinExistence type="predicted"/>
<evidence type="ECO:0000313" key="4">
    <source>
        <dbReference type="EMBL" id="QBD79190.1"/>
    </source>
</evidence>
<organism evidence="4 5">
    <name type="scientific">Ktedonosporobacter rubrisoli</name>
    <dbReference type="NCBI Taxonomy" id="2509675"/>
    <lineage>
        <taxon>Bacteria</taxon>
        <taxon>Bacillati</taxon>
        <taxon>Chloroflexota</taxon>
        <taxon>Ktedonobacteria</taxon>
        <taxon>Ktedonobacterales</taxon>
        <taxon>Ktedonosporobacteraceae</taxon>
        <taxon>Ktedonosporobacter</taxon>
    </lineage>
</organism>
<evidence type="ECO:0000256" key="2">
    <source>
        <dbReference type="SAM" id="Phobius"/>
    </source>
</evidence>
<protein>
    <submittedName>
        <fullName evidence="4">Uncharacterized protein</fullName>
    </submittedName>
</protein>
<gene>
    <name evidence="4" type="ORF">EPA93_25705</name>
</gene>
<dbReference type="AlphaFoldDB" id="A0A4P6JV34"/>
<dbReference type="EMBL" id="CP035758">
    <property type="protein sequence ID" value="QBD79190.1"/>
    <property type="molecule type" value="Genomic_DNA"/>
</dbReference>
<keyword evidence="2" id="KW-0472">Membrane</keyword>
<dbReference type="Proteomes" id="UP000290365">
    <property type="component" value="Chromosome"/>
</dbReference>
<feature type="chain" id="PRO_5020884953" evidence="3">
    <location>
        <begin position="32"/>
        <end position="311"/>
    </location>
</feature>
<reference evidence="4 5" key="1">
    <citation type="submission" date="2019-01" db="EMBL/GenBank/DDBJ databases">
        <title>Ktedonosporobacter rubrisoli SCAWS-G2.</title>
        <authorList>
            <person name="Huang Y."/>
            <person name="Yan B."/>
        </authorList>
    </citation>
    <scope>NUCLEOTIDE SEQUENCE [LARGE SCALE GENOMIC DNA]</scope>
    <source>
        <strain evidence="4 5">SCAWS-G2</strain>
    </source>
</reference>
<accession>A0A4P6JV34</accession>
<dbReference type="InterPro" id="IPR013783">
    <property type="entry name" value="Ig-like_fold"/>
</dbReference>
<dbReference type="OrthoDB" id="160918at2"/>
<feature type="signal peptide" evidence="3">
    <location>
        <begin position="1"/>
        <end position="31"/>
    </location>
</feature>
<keyword evidence="3" id="KW-0732">Signal</keyword>
<keyword evidence="2" id="KW-1133">Transmembrane helix</keyword>
<evidence type="ECO:0000256" key="1">
    <source>
        <dbReference type="SAM" id="MobiDB-lite"/>
    </source>
</evidence>
<dbReference type="RefSeq" id="WP_129890243.1">
    <property type="nucleotide sequence ID" value="NZ_CP035758.1"/>
</dbReference>
<feature type="transmembrane region" description="Helical" evidence="2">
    <location>
        <begin position="284"/>
        <end position="307"/>
    </location>
</feature>
<name>A0A4P6JV34_KTERU</name>
<keyword evidence="2" id="KW-0812">Transmembrane</keyword>
<evidence type="ECO:0000313" key="5">
    <source>
        <dbReference type="Proteomes" id="UP000290365"/>
    </source>
</evidence>
<evidence type="ECO:0000256" key="3">
    <source>
        <dbReference type="SAM" id="SignalP"/>
    </source>
</evidence>
<keyword evidence="5" id="KW-1185">Reference proteome</keyword>